<name>A0ABN5B716_9SPHN</name>
<dbReference type="EMBL" id="CP020083">
    <property type="protein sequence ID" value="ASR51549.1"/>
    <property type="molecule type" value="Genomic_DNA"/>
</dbReference>
<evidence type="ECO:0000313" key="1">
    <source>
        <dbReference type="EMBL" id="ASR51549.1"/>
    </source>
</evidence>
<evidence type="ECO:0008006" key="3">
    <source>
        <dbReference type="Google" id="ProtNLM"/>
    </source>
</evidence>
<protein>
    <recommendedName>
        <fullName evidence="3">Transposase DDE domain-containing protein</fullName>
    </recommendedName>
</protein>
<gene>
    <name evidence="1" type="ORF">B5J99_08780</name>
</gene>
<dbReference type="Proteomes" id="UP000258016">
    <property type="component" value="Chromosome"/>
</dbReference>
<reference evidence="1 2" key="1">
    <citation type="submission" date="2017-03" db="EMBL/GenBank/DDBJ databases">
        <title>Complete genome sequence of Blastomonas fulva degrading microcsystin LR.</title>
        <authorList>
            <person name="Lee H.-g."/>
            <person name="Jin L."/>
            <person name="oh H.-M."/>
        </authorList>
    </citation>
    <scope>NUCLEOTIDE SEQUENCE [LARGE SCALE GENOMIC DNA]</scope>
    <source>
        <strain evidence="1 2">T2</strain>
    </source>
</reference>
<evidence type="ECO:0000313" key="2">
    <source>
        <dbReference type="Proteomes" id="UP000258016"/>
    </source>
</evidence>
<accession>A0ABN5B716</accession>
<sequence>MLSLQLRQFVLFPGLAISRLDLGMNRVLLLHLQSRLWALCYLQVERLRLLSSEIINRCVDELRSMLERRLHHIRKLIITRKKVCAFSKPTHLACDRRQTSQFGLP</sequence>
<proteinExistence type="predicted"/>
<keyword evidence="2" id="KW-1185">Reference proteome</keyword>
<organism evidence="1 2">
    <name type="scientific">Blastomonas fulva</name>
    <dbReference type="NCBI Taxonomy" id="1550728"/>
    <lineage>
        <taxon>Bacteria</taxon>
        <taxon>Pseudomonadati</taxon>
        <taxon>Pseudomonadota</taxon>
        <taxon>Alphaproteobacteria</taxon>
        <taxon>Sphingomonadales</taxon>
        <taxon>Sphingomonadaceae</taxon>
        <taxon>Blastomonas</taxon>
    </lineage>
</organism>